<feature type="region of interest" description="Disordered" evidence="1">
    <location>
        <begin position="417"/>
        <end position="444"/>
    </location>
</feature>
<name>A0ABQ8UAN2_9EUKA</name>
<feature type="region of interest" description="Disordered" evidence="1">
    <location>
        <begin position="576"/>
        <end position="607"/>
    </location>
</feature>
<accession>A0ABQ8UAN2</accession>
<dbReference type="SUPFAM" id="SSF117839">
    <property type="entry name" value="WWE domain"/>
    <property type="match status" value="2"/>
</dbReference>
<dbReference type="EMBL" id="JAPMOS010000120">
    <property type="protein sequence ID" value="KAJ4455088.1"/>
    <property type="molecule type" value="Genomic_DNA"/>
</dbReference>
<feature type="compositionally biased region" description="Polar residues" evidence="1">
    <location>
        <begin position="456"/>
        <end position="470"/>
    </location>
</feature>
<feature type="region of interest" description="Disordered" evidence="1">
    <location>
        <begin position="451"/>
        <end position="470"/>
    </location>
</feature>
<organism evidence="3 4">
    <name type="scientific">Paratrimastix pyriformis</name>
    <dbReference type="NCBI Taxonomy" id="342808"/>
    <lineage>
        <taxon>Eukaryota</taxon>
        <taxon>Metamonada</taxon>
        <taxon>Preaxostyla</taxon>
        <taxon>Paratrimastigidae</taxon>
        <taxon>Paratrimastix</taxon>
    </lineage>
</organism>
<feature type="compositionally biased region" description="Low complexity" evidence="1">
    <location>
        <begin position="586"/>
        <end position="598"/>
    </location>
</feature>
<dbReference type="Gene3D" id="3.90.228.10">
    <property type="match status" value="1"/>
</dbReference>
<evidence type="ECO:0000256" key="1">
    <source>
        <dbReference type="SAM" id="MobiDB-lite"/>
    </source>
</evidence>
<feature type="compositionally biased region" description="Low complexity" evidence="1">
    <location>
        <begin position="422"/>
        <end position="442"/>
    </location>
</feature>
<evidence type="ECO:0000313" key="4">
    <source>
        <dbReference type="Proteomes" id="UP001141327"/>
    </source>
</evidence>
<dbReference type="Pfam" id="PF02825">
    <property type="entry name" value="WWE"/>
    <property type="match status" value="1"/>
</dbReference>
<evidence type="ECO:0000259" key="2">
    <source>
        <dbReference type="PROSITE" id="PS50918"/>
    </source>
</evidence>
<gene>
    <name evidence="3" type="ORF">PAPYR_10033</name>
</gene>
<proteinExistence type="predicted"/>
<dbReference type="Gene3D" id="3.30.720.50">
    <property type="match status" value="1"/>
</dbReference>
<feature type="compositionally biased region" description="Polar residues" evidence="1">
    <location>
        <begin position="576"/>
        <end position="585"/>
    </location>
</feature>
<dbReference type="InterPro" id="IPR004170">
    <property type="entry name" value="WWE_dom"/>
</dbReference>
<keyword evidence="4" id="KW-1185">Reference proteome</keyword>
<comment type="caution">
    <text evidence="3">The sequence shown here is derived from an EMBL/GenBank/DDBJ whole genome shotgun (WGS) entry which is preliminary data.</text>
</comment>
<feature type="domain" description="WWE" evidence="2">
    <location>
        <begin position="202"/>
        <end position="306"/>
    </location>
</feature>
<dbReference type="Proteomes" id="UP001141327">
    <property type="component" value="Unassembled WGS sequence"/>
</dbReference>
<dbReference type="SUPFAM" id="SSF56399">
    <property type="entry name" value="ADP-ribosylation"/>
    <property type="match status" value="1"/>
</dbReference>
<dbReference type="PROSITE" id="PS50918">
    <property type="entry name" value="WWE"/>
    <property type="match status" value="1"/>
</dbReference>
<protein>
    <recommendedName>
        <fullName evidence="2">WWE domain-containing protein</fullName>
    </recommendedName>
</protein>
<feature type="region of interest" description="Disordered" evidence="1">
    <location>
        <begin position="508"/>
        <end position="529"/>
    </location>
</feature>
<dbReference type="InterPro" id="IPR037197">
    <property type="entry name" value="WWE_dom_sf"/>
</dbReference>
<feature type="compositionally biased region" description="Low complexity" evidence="1">
    <location>
        <begin position="508"/>
        <end position="523"/>
    </location>
</feature>
<evidence type="ECO:0000313" key="3">
    <source>
        <dbReference type="EMBL" id="KAJ4455088.1"/>
    </source>
</evidence>
<reference evidence="3" key="1">
    <citation type="journal article" date="2022" name="bioRxiv">
        <title>Genomics of Preaxostyla Flagellates Illuminates Evolutionary Transitions and the Path Towards Mitochondrial Loss.</title>
        <authorList>
            <person name="Novak L.V.F."/>
            <person name="Treitli S.C."/>
            <person name="Pyrih J."/>
            <person name="Halakuc P."/>
            <person name="Pipaliya S.V."/>
            <person name="Vacek V."/>
            <person name="Brzon O."/>
            <person name="Soukal P."/>
            <person name="Eme L."/>
            <person name="Dacks J.B."/>
            <person name="Karnkowska A."/>
            <person name="Elias M."/>
            <person name="Hampl V."/>
        </authorList>
    </citation>
    <scope>NUCLEOTIDE SEQUENCE</scope>
    <source>
        <strain evidence="3">RCP-MX</strain>
    </source>
</reference>
<sequence length="656" mass="71891">MRHRFLDKLTQAGREFVNREYPVSPSRPFVSFTPNPHLVKMCPAYVRFLRMETTGLDVSKGFFAFHGTRAPKAVCWQGFDPSRRHVQQHGPGEYFSTKAATAECYSRDDGKSQLLLVFILKSSGALLREESTRRIFVVPNPIDWSQSYCLPVGVICTNPAAPPDFTCEEIMLPPCRLPNPDPDNIQSLDNLPQDLPPRPVSDPVEWIATPTVVFQWFWRRDEGHWEPYRQENNSLIELGYELYTRHNGPAECEAGSVKQLPGGETVAEYVVNFAEKGRIREGANVFGRQRPKDPNLHDDRSRAVKRVRVAVDPSPDAQWQYLEGGQWLLMQSDEINRAFEDYRAGGPGIIRITIKGRDDPYEVNLINPTQTQMNLRTRTTHTIRKVVRSQPGPAPVPAPATTAPCPPARVAPAPAIRRRRVPVPAATATSPSPMASADPATTPHHRSIVAPAASDSAATGGTRSPMTISYTPLRRRMAAPSATDSAATATPGPATAASAIPFPFYRDSSATSTDPAPAATTTPRRFRASSVATTERTCCVFATTSRLGFRDSSVATTEPAPTATTTPRFLERAPTATTSFRPSSVATTEPAPAATTTPRFLDFRPSSAAPDSVPPYYAATATPRRAVLRTRLAADTETPDFDAAPSPMVAPFSFLR</sequence>